<evidence type="ECO:0000313" key="7">
    <source>
        <dbReference type="EMBL" id="MDH8677868.1"/>
    </source>
</evidence>
<evidence type="ECO:0000256" key="3">
    <source>
        <dbReference type="ARBA" id="ARBA00022989"/>
    </source>
</evidence>
<evidence type="ECO:0000256" key="4">
    <source>
        <dbReference type="ARBA" id="ARBA00023136"/>
    </source>
</evidence>
<protein>
    <submittedName>
        <fullName evidence="7">Cation:proton antiporter</fullName>
    </submittedName>
</protein>
<comment type="caution">
    <text evidence="7">The sequence shown here is derived from an EMBL/GenBank/DDBJ whole genome shotgun (WGS) entry which is preliminary data.</text>
</comment>
<dbReference type="EMBL" id="JARYZI010000003">
    <property type="protein sequence ID" value="MDH8677868.1"/>
    <property type="molecule type" value="Genomic_DNA"/>
</dbReference>
<evidence type="ECO:0000256" key="1">
    <source>
        <dbReference type="ARBA" id="ARBA00004141"/>
    </source>
</evidence>
<dbReference type="Proteomes" id="UP001158045">
    <property type="component" value="Unassembled WGS sequence"/>
</dbReference>
<dbReference type="PANTHER" id="PTHR43021">
    <property type="entry name" value="NA(+)/H(+) ANTIPORTER-RELATED"/>
    <property type="match status" value="1"/>
</dbReference>
<feature type="transmembrane region" description="Helical" evidence="5">
    <location>
        <begin position="86"/>
        <end position="108"/>
    </location>
</feature>
<feature type="transmembrane region" description="Helical" evidence="5">
    <location>
        <begin position="28"/>
        <end position="48"/>
    </location>
</feature>
<keyword evidence="4 5" id="KW-0472">Membrane</keyword>
<evidence type="ECO:0000313" key="8">
    <source>
        <dbReference type="Proteomes" id="UP001158045"/>
    </source>
</evidence>
<feature type="transmembrane region" description="Helical" evidence="5">
    <location>
        <begin position="358"/>
        <end position="376"/>
    </location>
</feature>
<dbReference type="Pfam" id="PF00999">
    <property type="entry name" value="Na_H_Exchanger"/>
    <property type="match status" value="1"/>
</dbReference>
<feature type="transmembrane region" description="Helical" evidence="5">
    <location>
        <begin position="288"/>
        <end position="306"/>
    </location>
</feature>
<sequence length="390" mass="40508">MNPFIILGIALIVGVVGGKIMNKLKVPAVAGYIIGGLLLGVSGLNIITGDSINQMAFLSDFALCIIAFNIGSELELSVIKQLGKSIFIIAFFEAFGAFLMVTIASFLITKDVAISLILGSVSAATAPAATVMVLREQNAKGPLTSTLLGVVAVDDAICLVIYAMAAAVAKVFVNNEVLSINKVLLLPISEIIFSLVVGAIIGLLLTVLIQYSKRDNELLPFIIGSLLLLDGLATAFSLSPLLSAMAMGIIVANTSPQKIKAFTILENFAPPIVAAFFILAGARLNFSYIPQIGILGVAYLLFRILGKVSGASLGASISKAPQAVKKYIGLGLLSQVGVAVGLAITVNREFPNSDIGTIVVTILLATTIVTEIVGPISTKFAISKSGEGNS</sequence>
<feature type="transmembrane region" description="Helical" evidence="5">
    <location>
        <begin position="146"/>
        <end position="172"/>
    </location>
</feature>
<feature type="transmembrane region" description="Helical" evidence="5">
    <location>
        <begin position="221"/>
        <end position="252"/>
    </location>
</feature>
<dbReference type="PANTHER" id="PTHR43021:SF2">
    <property type="entry name" value="CATION_H+ EXCHANGER DOMAIN-CONTAINING PROTEIN"/>
    <property type="match status" value="1"/>
</dbReference>
<dbReference type="InterPro" id="IPR038770">
    <property type="entry name" value="Na+/solute_symporter_sf"/>
</dbReference>
<comment type="subcellular location">
    <subcellularLocation>
        <location evidence="1">Membrane</location>
        <topology evidence="1">Multi-pass membrane protein</topology>
    </subcellularLocation>
</comment>
<evidence type="ECO:0000256" key="2">
    <source>
        <dbReference type="ARBA" id="ARBA00022692"/>
    </source>
</evidence>
<evidence type="ECO:0000256" key="5">
    <source>
        <dbReference type="SAM" id="Phobius"/>
    </source>
</evidence>
<keyword evidence="2 5" id="KW-0812">Transmembrane</keyword>
<feature type="domain" description="Cation/H+ exchanger transmembrane" evidence="6">
    <location>
        <begin position="10"/>
        <end position="370"/>
    </location>
</feature>
<proteinExistence type="predicted"/>
<accession>A0ABT6NBS4</accession>
<feature type="transmembrane region" description="Helical" evidence="5">
    <location>
        <begin position="55"/>
        <end position="74"/>
    </location>
</feature>
<feature type="transmembrane region" description="Helical" evidence="5">
    <location>
        <begin position="115"/>
        <end position="134"/>
    </location>
</feature>
<keyword evidence="8" id="KW-1185">Reference proteome</keyword>
<organism evidence="7 8">
    <name type="scientific">Fusibacter bizertensis</name>
    <dbReference type="NCBI Taxonomy" id="1488331"/>
    <lineage>
        <taxon>Bacteria</taxon>
        <taxon>Bacillati</taxon>
        <taxon>Bacillota</taxon>
        <taxon>Clostridia</taxon>
        <taxon>Eubacteriales</taxon>
        <taxon>Eubacteriales Family XII. Incertae Sedis</taxon>
        <taxon>Fusibacter</taxon>
    </lineage>
</organism>
<feature type="transmembrane region" description="Helical" evidence="5">
    <location>
        <begin position="184"/>
        <end position="209"/>
    </location>
</feature>
<gene>
    <name evidence="7" type="ORF">QE109_06900</name>
</gene>
<dbReference type="InterPro" id="IPR006153">
    <property type="entry name" value="Cation/H_exchanger_TM"/>
</dbReference>
<feature type="transmembrane region" description="Helical" evidence="5">
    <location>
        <begin position="327"/>
        <end position="346"/>
    </location>
</feature>
<name>A0ABT6NBS4_9FIRM</name>
<evidence type="ECO:0000259" key="6">
    <source>
        <dbReference type="Pfam" id="PF00999"/>
    </source>
</evidence>
<keyword evidence="3 5" id="KW-1133">Transmembrane helix</keyword>
<dbReference type="Gene3D" id="1.20.1530.20">
    <property type="match status" value="1"/>
</dbReference>
<dbReference type="RefSeq" id="WP_281093692.1">
    <property type="nucleotide sequence ID" value="NZ_JARYZI010000003.1"/>
</dbReference>
<reference evidence="7 8" key="1">
    <citation type="submission" date="2023-04" db="EMBL/GenBank/DDBJ databases">
        <title>Fusibacter bizertensis strain WBS, isolated from littoral bottom sediments of the Arctic seas - biochemical and genomic analysis.</title>
        <authorList>
            <person name="Brioukhanov A.L."/>
        </authorList>
    </citation>
    <scope>NUCLEOTIDE SEQUENCE [LARGE SCALE GENOMIC DNA]</scope>
    <source>
        <strain evidence="7 8">WBS</strain>
    </source>
</reference>